<dbReference type="PROSITE" id="PS52015">
    <property type="entry name" value="TONB_CTD"/>
    <property type="match status" value="1"/>
</dbReference>
<evidence type="ECO:0000256" key="6">
    <source>
        <dbReference type="ARBA" id="ARBA00022692"/>
    </source>
</evidence>
<dbReference type="PANTHER" id="PTHR33446">
    <property type="entry name" value="PROTEIN TONB-RELATED"/>
    <property type="match status" value="1"/>
</dbReference>
<evidence type="ECO:0000256" key="5">
    <source>
        <dbReference type="ARBA" id="ARBA00022519"/>
    </source>
</evidence>
<keyword evidence="12" id="KW-1185">Reference proteome</keyword>
<keyword evidence="6" id="KW-0812">Transmembrane</keyword>
<dbReference type="GO" id="GO:0098797">
    <property type="term" value="C:plasma membrane protein complex"/>
    <property type="evidence" value="ECO:0007669"/>
    <property type="project" value="TreeGrafter"/>
</dbReference>
<feature type="domain" description="TonB C-terminal" evidence="10">
    <location>
        <begin position="7"/>
        <end position="104"/>
    </location>
</feature>
<keyword evidence="4" id="KW-1003">Cell membrane</keyword>
<protein>
    <submittedName>
        <fullName evidence="11">TonB family C-terminal domain-containing protein</fullName>
    </submittedName>
</protein>
<dbReference type="GO" id="GO:0055085">
    <property type="term" value="P:transmembrane transport"/>
    <property type="evidence" value="ECO:0007669"/>
    <property type="project" value="InterPro"/>
</dbReference>
<dbReference type="InterPro" id="IPR037682">
    <property type="entry name" value="TonB_C"/>
</dbReference>
<dbReference type="GO" id="GO:0015031">
    <property type="term" value="P:protein transport"/>
    <property type="evidence" value="ECO:0007669"/>
    <property type="project" value="UniProtKB-KW"/>
</dbReference>
<dbReference type="InterPro" id="IPR051045">
    <property type="entry name" value="TonB-dependent_transducer"/>
</dbReference>
<dbReference type="EMBL" id="FOPC01000006">
    <property type="protein sequence ID" value="SFG66707.1"/>
    <property type="molecule type" value="Genomic_DNA"/>
</dbReference>
<evidence type="ECO:0000256" key="4">
    <source>
        <dbReference type="ARBA" id="ARBA00022475"/>
    </source>
</evidence>
<organism evidence="11 12">
    <name type="scientific">Algoriphagus hitonicola</name>
    <dbReference type="NCBI Taxonomy" id="435880"/>
    <lineage>
        <taxon>Bacteria</taxon>
        <taxon>Pseudomonadati</taxon>
        <taxon>Bacteroidota</taxon>
        <taxon>Cytophagia</taxon>
        <taxon>Cytophagales</taxon>
        <taxon>Cyclobacteriaceae</taxon>
        <taxon>Algoriphagus</taxon>
    </lineage>
</organism>
<sequence>MEASPKKGRADWDNYLMRTLQYPAEARRLKETGTVLLKVKLDKTGIIQQISVLNPEQIHHSLAKEAIRVTKEYPNRWNPQTENGQPVPSEVRLPFRFLLETNVR</sequence>
<keyword evidence="7" id="KW-0653">Protein transport</keyword>
<evidence type="ECO:0000256" key="1">
    <source>
        <dbReference type="ARBA" id="ARBA00004383"/>
    </source>
</evidence>
<reference evidence="12" key="1">
    <citation type="submission" date="2016-10" db="EMBL/GenBank/DDBJ databases">
        <authorList>
            <person name="Varghese N."/>
            <person name="Submissions S."/>
        </authorList>
    </citation>
    <scope>NUCLEOTIDE SEQUENCE [LARGE SCALE GENOMIC DNA]</scope>
    <source>
        <strain evidence="12">DSM 19315</strain>
    </source>
</reference>
<dbReference type="GO" id="GO:0031992">
    <property type="term" value="F:energy transducer activity"/>
    <property type="evidence" value="ECO:0007669"/>
    <property type="project" value="TreeGrafter"/>
</dbReference>
<dbReference type="Gene3D" id="3.30.1150.10">
    <property type="match status" value="1"/>
</dbReference>
<evidence type="ECO:0000259" key="10">
    <source>
        <dbReference type="PROSITE" id="PS52015"/>
    </source>
</evidence>
<dbReference type="PANTHER" id="PTHR33446:SF2">
    <property type="entry name" value="PROTEIN TONB"/>
    <property type="match status" value="1"/>
</dbReference>
<dbReference type="InterPro" id="IPR006260">
    <property type="entry name" value="TonB/TolA_C"/>
</dbReference>
<dbReference type="NCBIfam" id="TIGR01352">
    <property type="entry name" value="tonB_Cterm"/>
    <property type="match status" value="1"/>
</dbReference>
<dbReference type="STRING" id="435880.SAMN04487988_106137"/>
<comment type="similarity">
    <text evidence="2">Belongs to the TonB family.</text>
</comment>
<dbReference type="RefSeq" id="WP_092791228.1">
    <property type="nucleotide sequence ID" value="NZ_FOPC01000006.1"/>
</dbReference>
<dbReference type="OrthoDB" id="826933at2"/>
<evidence type="ECO:0000313" key="12">
    <source>
        <dbReference type="Proteomes" id="UP000199642"/>
    </source>
</evidence>
<accession>A0A1I2TTJ1</accession>
<name>A0A1I2TTJ1_9BACT</name>
<keyword evidence="3" id="KW-0813">Transport</keyword>
<proteinExistence type="inferred from homology"/>
<evidence type="ECO:0000256" key="7">
    <source>
        <dbReference type="ARBA" id="ARBA00022927"/>
    </source>
</evidence>
<dbReference type="Pfam" id="PF03544">
    <property type="entry name" value="TonB_C"/>
    <property type="match status" value="1"/>
</dbReference>
<dbReference type="AlphaFoldDB" id="A0A1I2TTJ1"/>
<dbReference type="SUPFAM" id="SSF74653">
    <property type="entry name" value="TolA/TonB C-terminal domain"/>
    <property type="match status" value="1"/>
</dbReference>
<keyword evidence="5" id="KW-0997">Cell inner membrane</keyword>
<evidence type="ECO:0000256" key="2">
    <source>
        <dbReference type="ARBA" id="ARBA00006555"/>
    </source>
</evidence>
<keyword evidence="8" id="KW-1133">Transmembrane helix</keyword>
<keyword evidence="9" id="KW-0472">Membrane</keyword>
<evidence type="ECO:0000256" key="8">
    <source>
        <dbReference type="ARBA" id="ARBA00022989"/>
    </source>
</evidence>
<gene>
    <name evidence="11" type="ORF">SAMN04487988_106137</name>
</gene>
<comment type="subcellular location">
    <subcellularLocation>
        <location evidence="1">Cell inner membrane</location>
        <topology evidence="1">Single-pass membrane protein</topology>
        <orientation evidence="1">Periplasmic side</orientation>
    </subcellularLocation>
</comment>
<evidence type="ECO:0000256" key="3">
    <source>
        <dbReference type="ARBA" id="ARBA00022448"/>
    </source>
</evidence>
<dbReference type="Proteomes" id="UP000199642">
    <property type="component" value="Unassembled WGS sequence"/>
</dbReference>
<evidence type="ECO:0000256" key="9">
    <source>
        <dbReference type="ARBA" id="ARBA00023136"/>
    </source>
</evidence>
<evidence type="ECO:0000313" key="11">
    <source>
        <dbReference type="EMBL" id="SFG66707.1"/>
    </source>
</evidence>